<evidence type="ECO:0000313" key="9">
    <source>
        <dbReference type="EMBL" id="KAE9235935.1"/>
    </source>
</evidence>
<accession>A0A6A3UYZ2</accession>
<dbReference type="OrthoDB" id="1517790at2759"/>
<feature type="compositionally biased region" description="Polar residues" evidence="3">
    <location>
        <begin position="1"/>
        <end position="13"/>
    </location>
</feature>
<feature type="compositionally biased region" description="Polar residues" evidence="3">
    <location>
        <begin position="38"/>
        <end position="50"/>
    </location>
</feature>
<name>A0A6A3UYZ2_9STRA</name>
<evidence type="ECO:0000313" key="8">
    <source>
        <dbReference type="EMBL" id="KAE9155685.1"/>
    </source>
</evidence>
<evidence type="ECO:0000313" key="11">
    <source>
        <dbReference type="EMBL" id="KAE9257805.1"/>
    </source>
</evidence>
<feature type="compositionally biased region" description="Polar residues" evidence="3">
    <location>
        <begin position="1794"/>
        <end position="1810"/>
    </location>
</feature>
<dbReference type="PROSITE" id="PS51450">
    <property type="entry name" value="LRR"/>
    <property type="match status" value="14"/>
</dbReference>
<protein>
    <recommendedName>
        <fullName evidence="4">U2A'/phosphoprotein 32 family A C-terminal domain-containing protein</fullName>
    </recommendedName>
</protein>
<sequence>METGRGSSNSVDSSALPPIAAATAPVRLPSAKSHRSPSKQFSRGGSFNSASEDELLPESDAMQSETVTEAASNTDALSVSQQEKMQLFATCPDLELLCRENGLSAAQFARNSDTVTSLDLFLGFWTSMKSVVYYPALRELSIINQPTICELEGVNNCRNLEKLCITECGLTKIANLGNCTKLKQLNLSSNKIRRLENLDALVNLEKLWVNQNELERLDGLWRLTKLTQLWACRNRIDRIDTALNGCVNLAELNLADNRLSSFKGLLSLTNLDQLAALVLSDPHFGDNPVCRLCNYQTYLMCQLPRLSFLDTVELSARNKQIAEATMIKKKMYYNMRIKAIKRDVHGRIRHAETIRNQAEHHMETSVSALVRHKKEIERFLVENSAKKDEIAAKVSQEMLNALEKKLECVSSCVRDRYSAVYRMNQDFERLRTSLRSTSEMNIARLLLELETGGNIRLEDGKPSDAWFGSCVELVRSRLFLPELQKLGVNDIQINRVTRINNRFLRNRFQARMEEVLVAPAKKVKDNVSKKGVTVPNGDIDAGRESENSKERNLRTPQEHGKRGNQPQNPCPGSTLETSMEYLFYAQSALLEDHQVRSPADTEQLFIAENGFRGFSGLGTTDFGAAIKLSSSIALLDAPRVTATLVAKGQQVVSNVEPLPSQQRLTQDMKRALQLAASGDWDLPCGVLLVAKVFPGYTKCISNADVALAKATSGSTLGKAQDFTGVQSLQVMHGGAATTTAGGEAAANKQKLYYVFDSALVLPEYFVEYQYTFGKDLVGSSRGSSASQSALRSLKSPRTAHSNEEEAVNLGVAAKLVDDFERKYRIRRSQSPLPANNSVYSSTDESVMRLLQMEPLLPGSITSNELTTPVVSTRLQAATASRIKYLSLLGCELEAIPDMSPLKDHLEVLVLSYNKIQGICSNLETLSTLKALDLSYNHISRIGHLEHLHSLETLEITHNLIRCFDDVECIGKALGKQSLKRLDLRKNGICDSKRYRFHVLQYLPELAQLDQQTVSQEEITIAQRLITQLSPSKVWALHCQKTRRTVPLSSSEAADFPSSDRHPECDDEVDFSSNKAEWSSVEELILNHELLGSIEGLSTAVNLRIASFSDNAIKRIDGLQACTRLEELCLDDNEIAQIENLEQLCFLKKLHLGRNRLTAIQHLNSLENLIQLSLEENQISSLRGLGSALKLMELYLGNNQIENLKEVQHLKSLPKLTILDLSGNEITRLPDYRLYTVYYLRRVKVLDGVSVSTQDQSNAKQKYSGKLTFEFILEKCGGGNVTPSGSGGENQFGRIIDMDVSSCRIREIGSIPGDVFSNVREINLENNQITDISGLEALPKLRVLNLNRNRIEKLMPSSQSSEYTVSDTCDGGGKGILSCLNLEQLHLAYNQITDMTTLGLQFLDSLKVLHLQGNAIVFLAGLECNTELVDIRLDKNRIRQLDPHSTLALRQVKFLNLEDNGLKSLSNFNNMLSLETLELSNNRLTDLEEVEKLASLPSLIDLRLNNNPLTKKHLYRQHVLYKLNSLKVLDGKDVYSDEKERIDILFLHERAAAASGTNPNAAERLTENRTVYQTQLFLTPSSIPTKGSSSVGISQPLGIPHNEVLTGSLLRKTPTTPLPVPTPPPILSPPTFPLPEHEVDLSIAIAPSNTTTRSLLAPAHSSYRNPTSLGSQSSWQVGTTGGGSSLPSTSTATIASAISANLAKGIGNSGVEQLYVGSTLRRRLSSVHYDQQQNSSPSLQVNGNFNGSDTKLPVGIISSQAVVRGPSAAIRRAGFNMQPTPTESQSKPSSDHVFPSSTIPTTNDTGNNSGRSFAGYVVTYGNQKRYSSYPGSQQETTIPYLSTKLQQQSRRSSERR</sequence>
<evidence type="ECO:0000313" key="10">
    <source>
        <dbReference type="EMBL" id="KAE9255968.1"/>
    </source>
</evidence>
<dbReference type="EMBL" id="QXFW01000003">
    <property type="protein sequence ID" value="KAE9031400.1"/>
    <property type="molecule type" value="Genomic_DNA"/>
</dbReference>
<evidence type="ECO:0000313" key="17">
    <source>
        <dbReference type="Proteomes" id="UP000440732"/>
    </source>
</evidence>
<dbReference type="InterPro" id="IPR032675">
    <property type="entry name" value="LRR_dom_sf"/>
</dbReference>
<dbReference type="PANTHER" id="PTHR46652:SF3">
    <property type="entry name" value="LEUCINE-RICH REPEAT-CONTAINING PROTEIN 9"/>
    <property type="match status" value="1"/>
</dbReference>
<dbReference type="Pfam" id="PF14580">
    <property type="entry name" value="LRR_9"/>
    <property type="match status" value="3"/>
</dbReference>
<feature type="domain" description="U2A'/phosphoprotein 32 family A C-terminal" evidence="4">
    <location>
        <begin position="1228"/>
        <end position="1246"/>
    </location>
</feature>
<feature type="domain" description="U2A'/phosphoprotein 32 family A C-terminal" evidence="4">
    <location>
        <begin position="991"/>
        <end position="1009"/>
    </location>
</feature>
<dbReference type="EMBL" id="QXGF01000005">
    <property type="protein sequence ID" value="KAE8950156.1"/>
    <property type="molecule type" value="Genomic_DNA"/>
</dbReference>
<evidence type="ECO:0000313" key="19">
    <source>
        <dbReference type="Proteomes" id="UP000460718"/>
    </source>
</evidence>
<keyword evidence="1" id="KW-0433">Leucine-rich repeat</keyword>
<feature type="compositionally biased region" description="Polar residues" evidence="3">
    <location>
        <begin position="1661"/>
        <end position="1676"/>
    </location>
</feature>
<evidence type="ECO:0000256" key="2">
    <source>
        <dbReference type="ARBA" id="ARBA00022737"/>
    </source>
</evidence>
<dbReference type="InterPro" id="IPR050836">
    <property type="entry name" value="SDS22/Internalin_LRR"/>
</dbReference>
<dbReference type="SMART" id="SM00365">
    <property type="entry name" value="LRR_SD22"/>
    <property type="match status" value="20"/>
</dbReference>
<dbReference type="InterPro" id="IPR025875">
    <property type="entry name" value="Leu-rich_rpt_4"/>
</dbReference>
<dbReference type="InterPro" id="IPR001611">
    <property type="entry name" value="Leu-rich_rpt"/>
</dbReference>
<feature type="compositionally biased region" description="Polar residues" evidence="3">
    <location>
        <begin position="1776"/>
        <end position="1787"/>
    </location>
</feature>
<keyword evidence="14" id="KW-1185">Reference proteome</keyword>
<feature type="region of interest" description="Disordered" evidence="3">
    <location>
        <begin position="1"/>
        <end position="74"/>
    </location>
</feature>
<feature type="compositionally biased region" description="Polar residues" evidence="3">
    <location>
        <begin position="61"/>
        <end position="74"/>
    </location>
</feature>
<feature type="region of interest" description="Disordered" evidence="3">
    <location>
        <begin position="1047"/>
        <end position="1066"/>
    </location>
</feature>
<evidence type="ECO:0000259" key="4">
    <source>
        <dbReference type="SMART" id="SM00446"/>
    </source>
</evidence>
<dbReference type="SMART" id="SM00369">
    <property type="entry name" value="LRR_TYP"/>
    <property type="match status" value="12"/>
</dbReference>
<dbReference type="Proteomes" id="UP000440367">
    <property type="component" value="Unassembled WGS sequence"/>
</dbReference>
<dbReference type="Proteomes" id="UP000437068">
    <property type="component" value="Unassembled WGS sequence"/>
</dbReference>
<dbReference type="Proteomes" id="UP000440732">
    <property type="component" value="Unassembled WGS sequence"/>
</dbReference>
<dbReference type="SMART" id="SM00364">
    <property type="entry name" value="LRR_BAC"/>
    <property type="match status" value="6"/>
</dbReference>
<evidence type="ECO:0000313" key="20">
    <source>
        <dbReference type="Proteomes" id="UP000476176"/>
    </source>
</evidence>
<dbReference type="Pfam" id="PF13855">
    <property type="entry name" value="LRR_8"/>
    <property type="match status" value="1"/>
</dbReference>
<gene>
    <name evidence="12" type="ORF">PF001_g347</name>
    <name evidence="11" type="ORF">PF002_g701</name>
    <name evidence="10" type="ORF">PF004_g324</name>
    <name evidence="9" type="ORF">PF005_g1270</name>
    <name evidence="8" type="ORF">PF006_g388</name>
    <name evidence="7" type="ORF">PF007_g340</name>
    <name evidence="5" type="ORF">PF009_g282</name>
    <name evidence="6" type="ORF">PF011_g143</name>
</gene>
<feature type="compositionally biased region" description="Basic and acidic residues" evidence="3">
    <location>
        <begin position="540"/>
        <end position="561"/>
    </location>
</feature>
<evidence type="ECO:0000313" key="6">
    <source>
        <dbReference type="EMBL" id="KAE9031400.1"/>
    </source>
</evidence>
<dbReference type="EMBL" id="QXGE01000006">
    <property type="protein sequence ID" value="KAE9330515.1"/>
    <property type="molecule type" value="Genomic_DNA"/>
</dbReference>
<dbReference type="SMART" id="SM00446">
    <property type="entry name" value="LRRcap"/>
    <property type="match status" value="4"/>
</dbReference>
<feature type="region of interest" description="Disordered" evidence="3">
    <location>
        <begin position="528"/>
        <end position="573"/>
    </location>
</feature>
<dbReference type="Proteomes" id="UP000433483">
    <property type="component" value="Unassembled WGS sequence"/>
</dbReference>
<evidence type="ECO:0000313" key="12">
    <source>
        <dbReference type="EMBL" id="KAE9330515.1"/>
    </source>
</evidence>
<dbReference type="EMBL" id="QXFZ01000006">
    <property type="protein sequence ID" value="KAE9141147.1"/>
    <property type="molecule type" value="Genomic_DNA"/>
</dbReference>
<evidence type="ECO:0000313" key="13">
    <source>
        <dbReference type="Proteomes" id="UP000429523"/>
    </source>
</evidence>
<proteinExistence type="predicted"/>
<dbReference type="EMBL" id="QXGA01000008">
    <property type="protein sequence ID" value="KAE9155685.1"/>
    <property type="molecule type" value="Genomic_DNA"/>
</dbReference>
<feature type="region of interest" description="Disordered" evidence="3">
    <location>
        <begin position="1775"/>
        <end position="1855"/>
    </location>
</feature>
<dbReference type="EMBL" id="QXGD01000015">
    <property type="protein sequence ID" value="KAE9257805.1"/>
    <property type="molecule type" value="Genomic_DNA"/>
</dbReference>
<evidence type="ECO:0000256" key="1">
    <source>
        <dbReference type="ARBA" id="ARBA00022614"/>
    </source>
</evidence>
<dbReference type="InterPro" id="IPR003591">
    <property type="entry name" value="Leu-rich_rpt_typical-subtyp"/>
</dbReference>
<dbReference type="PANTHER" id="PTHR46652">
    <property type="entry name" value="LEUCINE-RICH REPEAT AND IQ DOMAIN-CONTAINING PROTEIN 1-RELATED"/>
    <property type="match status" value="1"/>
</dbReference>
<dbReference type="Gene3D" id="3.80.10.10">
    <property type="entry name" value="Ribonuclease Inhibitor"/>
    <property type="match status" value="6"/>
</dbReference>
<evidence type="ECO:0000313" key="5">
    <source>
        <dbReference type="EMBL" id="KAE8950156.1"/>
    </source>
</evidence>
<dbReference type="EMBL" id="QXGC01000006">
    <property type="protein sequence ID" value="KAE9255968.1"/>
    <property type="molecule type" value="Genomic_DNA"/>
</dbReference>
<dbReference type="Proteomes" id="UP000429523">
    <property type="component" value="Unassembled WGS sequence"/>
</dbReference>
<organism evidence="8 17">
    <name type="scientific">Phytophthora fragariae</name>
    <dbReference type="NCBI Taxonomy" id="53985"/>
    <lineage>
        <taxon>Eukaryota</taxon>
        <taxon>Sar</taxon>
        <taxon>Stramenopiles</taxon>
        <taxon>Oomycota</taxon>
        <taxon>Peronosporomycetes</taxon>
        <taxon>Peronosporales</taxon>
        <taxon>Peronosporaceae</taxon>
        <taxon>Phytophthora</taxon>
    </lineage>
</organism>
<dbReference type="EMBL" id="QXGB01000030">
    <property type="protein sequence ID" value="KAE9235935.1"/>
    <property type="molecule type" value="Genomic_DNA"/>
</dbReference>
<evidence type="ECO:0000313" key="16">
    <source>
        <dbReference type="Proteomes" id="UP000440367"/>
    </source>
</evidence>
<evidence type="ECO:0000313" key="15">
    <source>
        <dbReference type="Proteomes" id="UP000437068"/>
    </source>
</evidence>
<dbReference type="Pfam" id="PF12799">
    <property type="entry name" value="LRR_4"/>
    <property type="match status" value="2"/>
</dbReference>
<reference evidence="13 14" key="1">
    <citation type="submission" date="2018-08" db="EMBL/GenBank/DDBJ databases">
        <title>Genomic investigation of the strawberry pathogen Phytophthora fragariae indicates pathogenicity is determined by transcriptional variation in three key races.</title>
        <authorList>
            <person name="Adams T.M."/>
            <person name="Armitage A.D."/>
            <person name="Sobczyk M.K."/>
            <person name="Bates H.J."/>
            <person name="Dunwell J.M."/>
            <person name="Nellist C.F."/>
            <person name="Harrison R.J."/>
        </authorList>
    </citation>
    <scope>NUCLEOTIDE SEQUENCE [LARGE SCALE GENOMIC DNA]</scope>
    <source>
        <strain evidence="12 15">A4</strain>
        <strain evidence="11 16">BC-1</strain>
        <strain evidence="10 20">BC-23</strain>
        <strain evidence="9 14">NOV-27</strain>
        <strain evidence="8 17">NOV-5</strain>
        <strain evidence="7 18">NOV-71</strain>
        <strain evidence="5 13">NOV-9</strain>
        <strain evidence="6 19">SCRP245</strain>
    </source>
</reference>
<dbReference type="Proteomes" id="UP000441208">
    <property type="component" value="Unassembled WGS sequence"/>
</dbReference>
<dbReference type="Proteomes" id="UP000460718">
    <property type="component" value="Unassembled WGS sequence"/>
</dbReference>
<dbReference type="Pfam" id="PF13516">
    <property type="entry name" value="LRR_6"/>
    <property type="match status" value="1"/>
</dbReference>
<evidence type="ECO:0000256" key="3">
    <source>
        <dbReference type="SAM" id="MobiDB-lite"/>
    </source>
</evidence>
<dbReference type="SUPFAM" id="SSF52058">
    <property type="entry name" value="L domain-like"/>
    <property type="match status" value="3"/>
</dbReference>
<evidence type="ECO:0000313" key="7">
    <source>
        <dbReference type="EMBL" id="KAE9141147.1"/>
    </source>
</evidence>
<dbReference type="InterPro" id="IPR003603">
    <property type="entry name" value="U2A'_phosphoprotein32A_C"/>
</dbReference>
<comment type="caution">
    <text evidence="8">The sequence shown here is derived from an EMBL/GenBank/DDBJ whole genome shotgun (WGS) entry which is preliminary data.</text>
</comment>
<keyword evidence="2" id="KW-0677">Repeat</keyword>
<feature type="compositionally biased region" description="Polar residues" evidence="3">
    <location>
        <begin position="1819"/>
        <end position="1844"/>
    </location>
</feature>
<dbReference type="Proteomes" id="UP000476176">
    <property type="component" value="Unassembled WGS sequence"/>
</dbReference>
<feature type="compositionally biased region" description="Polar residues" evidence="3">
    <location>
        <begin position="564"/>
        <end position="573"/>
    </location>
</feature>
<feature type="domain" description="U2A'/phosphoprotein 32 family A C-terminal" evidence="4">
    <location>
        <begin position="292"/>
        <end position="310"/>
    </location>
</feature>
<feature type="region of interest" description="Disordered" evidence="3">
    <location>
        <begin position="1659"/>
        <end position="1687"/>
    </location>
</feature>
<evidence type="ECO:0000313" key="14">
    <source>
        <dbReference type="Proteomes" id="UP000433483"/>
    </source>
</evidence>
<feature type="domain" description="U2A'/phosphoprotein 32 family A C-terminal" evidence="4">
    <location>
        <begin position="1511"/>
        <end position="1529"/>
    </location>
</feature>
<evidence type="ECO:0000313" key="18">
    <source>
        <dbReference type="Proteomes" id="UP000441208"/>
    </source>
</evidence>